<reference evidence="2 3" key="1">
    <citation type="submission" date="2024-06" db="EMBL/GenBank/DDBJ databases">
        <title>Sorghum-associated microbial communities from plants grown in Nebraska, USA.</title>
        <authorList>
            <person name="Schachtman D."/>
        </authorList>
    </citation>
    <scope>NUCLEOTIDE SEQUENCE [LARGE SCALE GENOMIC DNA]</scope>
    <source>
        <strain evidence="2 3">1757</strain>
    </source>
</reference>
<evidence type="ECO:0000313" key="3">
    <source>
        <dbReference type="Proteomes" id="UP001549251"/>
    </source>
</evidence>
<name>A0ABV2PXT1_9GAMM</name>
<dbReference type="InterPro" id="IPR011044">
    <property type="entry name" value="Quino_amine_DH_bsu"/>
</dbReference>
<comment type="caution">
    <text evidence="2">The sequence shown here is derived from an EMBL/GenBank/DDBJ whole genome shotgun (WGS) entry which is preliminary data.</text>
</comment>
<keyword evidence="1" id="KW-1133">Transmembrane helix</keyword>
<keyword evidence="1" id="KW-0812">Transmembrane</keyword>
<proteinExistence type="predicted"/>
<keyword evidence="1" id="KW-0472">Membrane</keyword>
<protein>
    <submittedName>
        <fullName evidence="2">Uncharacterized protein</fullName>
    </submittedName>
</protein>
<organism evidence="2 3">
    <name type="scientific">Rhodanobacter soli</name>
    <dbReference type="NCBI Taxonomy" id="590609"/>
    <lineage>
        <taxon>Bacteria</taxon>
        <taxon>Pseudomonadati</taxon>
        <taxon>Pseudomonadota</taxon>
        <taxon>Gammaproteobacteria</taxon>
        <taxon>Lysobacterales</taxon>
        <taxon>Rhodanobacteraceae</taxon>
        <taxon>Rhodanobacter</taxon>
    </lineage>
</organism>
<sequence length="147" mass="16287">MVMAGCDGAGMNTQIAFRHRSLAAWSPGRIPRSLPVVVLLALFSACLLWWCWPAADRAAEQPSIQQLVHWQDADHDWLLVVDPATRELVVYDATDGRPLERLGADDGLPDVQSIAQQGSWLFVTGRQHPKLRLLKLPELQAVAASDR</sequence>
<dbReference type="EMBL" id="JBEPSD010000002">
    <property type="protein sequence ID" value="MET4569851.1"/>
    <property type="molecule type" value="Genomic_DNA"/>
</dbReference>
<keyword evidence="3" id="KW-1185">Reference proteome</keyword>
<evidence type="ECO:0000313" key="2">
    <source>
        <dbReference type="EMBL" id="MET4569851.1"/>
    </source>
</evidence>
<dbReference type="SUPFAM" id="SSF50969">
    <property type="entry name" value="YVTN repeat-like/Quinoprotein amine dehydrogenase"/>
    <property type="match status" value="1"/>
</dbReference>
<dbReference type="Proteomes" id="UP001549251">
    <property type="component" value="Unassembled WGS sequence"/>
</dbReference>
<feature type="transmembrane region" description="Helical" evidence="1">
    <location>
        <begin position="34"/>
        <end position="52"/>
    </location>
</feature>
<accession>A0ABV2PXT1</accession>
<evidence type="ECO:0000256" key="1">
    <source>
        <dbReference type="SAM" id="Phobius"/>
    </source>
</evidence>
<gene>
    <name evidence="2" type="ORF">ABIE04_002212</name>
</gene>